<reference evidence="10 11" key="1">
    <citation type="submission" date="2020-08" db="EMBL/GenBank/DDBJ databases">
        <title>Sequencing the genomes of 1000 actinobacteria strains.</title>
        <authorList>
            <person name="Klenk H.-P."/>
        </authorList>
    </citation>
    <scope>NUCLEOTIDE SEQUENCE [LARGE SCALE GENOMIC DNA]</scope>
    <source>
        <strain evidence="10 11">DSM 19079</strain>
    </source>
</reference>
<comment type="similarity">
    <text evidence="1">In the N-terminal section; belongs to the MIP18 family.</text>
</comment>
<dbReference type="InterPro" id="IPR033756">
    <property type="entry name" value="YlxH/NBP35"/>
</dbReference>
<accession>A0A4Y8X2G4</accession>
<protein>
    <recommendedName>
        <fullName evidence="8">Iron-sulfur cluster carrier protein</fullName>
    </recommendedName>
</protein>
<dbReference type="PANTHER" id="PTHR42961:SF2">
    <property type="entry name" value="IRON-SULFUR PROTEIN NUBPL"/>
    <property type="match status" value="1"/>
</dbReference>
<keyword evidence="5 8" id="KW-0067">ATP-binding</keyword>
<organism evidence="10 11">
    <name type="scientific">Micrococcus flavus</name>
    <dbReference type="NCBI Taxonomy" id="384602"/>
    <lineage>
        <taxon>Bacteria</taxon>
        <taxon>Bacillati</taxon>
        <taxon>Actinomycetota</taxon>
        <taxon>Actinomycetes</taxon>
        <taxon>Micrococcales</taxon>
        <taxon>Micrococcaceae</taxon>
        <taxon>Micrococcus</taxon>
    </lineage>
</organism>
<dbReference type="InterPro" id="IPR027417">
    <property type="entry name" value="P-loop_NTPase"/>
</dbReference>
<keyword evidence="6 8" id="KW-0408">Iron</keyword>
<comment type="subunit">
    <text evidence="8">Homodimer.</text>
</comment>
<evidence type="ECO:0000313" key="10">
    <source>
        <dbReference type="EMBL" id="MBB4882332.1"/>
    </source>
</evidence>
<keyword evidence="8" id="KW-0378">Hydrolase</keyword>
<name>A0A4Y8X2G4_9MICC</name>
<dbReference type="GO" id="GO:0046872">
    <property type="term" value="F:metal ion binding"/>
    <property type="evidence" value="ECO:0007669"/>
    <property type="project" value="UniProtKB-KW"/>
</dbReference>
<dbReference type="RefSeq" id="WP_135029644.1">
    <property type="nucleotide sequence ID" value="NZ_BMLA01000005.1"/>
</dbReference>
<dbReference type="CDD" id="cd02037">
    <property type="entry name" value="Mrp_NBP35"/>
    <property type="match status" value="1"/>
</dbReference>
<dbReference type="GO" id="GO:0051539">
    <property type="term" value="F:4 iron, 4 sulfur cluster binding"/>
    <property type="evidence" value="ECO:0007669"/>
    <property type="project" value="TreeGrafter"/>
</dbReference>
<dbReference type="Gene3D" id="3.30.300.130">
    <property type="entry name" value="Fe-S cluster assembly (FSCA)"/>
    <property type="match status" value="1"/>
</dbReference>
<dbReference type="InterPro" id="IPR044304">
    <property type="entry name" value="NUBPL-like"/>
</dbReference>
<evidence type="ECO:0000256" key="5">
    <source>
        <dbReference type="ARBA" id="ARBA00022840"/>
    </source>
</evidence>
<keyword evidence="4 8" id="KW-0547">Nucleotide-binding</keyword>
<proteinExistence type="inferred from homology"/>
<evidence type="ECO:0000256" key="7">
    <source>
        <dbReference type="ARBA" id="ARBA00023014"/>
    </source>
</evidence>
<keyword evidence="7 8" id="KW-0411">Iron-sulfur</keyword>
<dbReference type="InterPro" id="IPR034904">
    <property type="entry name" value="FSCA_dom_sf"/>
</dbReference>
<dbReference type="PROSITE" id="PS01215">
    <property type="entry name" value="MRP"/>
    <property type="match status" value="1"/>
</dbReference>
<dbReference type="InterPro" id="IPR019591">
    <property type="entry name" value="Mrp/NBP35_ATP-bd"/>
</dbReference>
<dbReference type="SUPFAM" id="SSF52540">
    <property type="entry name" value="P-loop containing nucleoside triphosphate hydrolases"/>
    <property type="match status" value="1"/>
</dbReference>
<comment type="similarity">
    <text evidence="8">Belongs to the Mrp/NBP35 ATP-binding proteins family.</text>
</comment>
<evidence type="ECO:0000256" key="4">
    <source>
        <dbReference type="ARBA" id="ARBA00022741"/>
    </source>
</evidence>
<dbReference type="SUPFAM" id="SSF117916">
    <property type="entry name" value="Fe-S cluster assembly (FSCA) domain-like"/>
    <property type="match status" value="1"/>
</dbReference>
<dbReference type="PANTHER" id="PTHR42961">
    <property type="entry name" value="IRON-SULFUR PROTEIN NUBPL"/>
    <property type="match status" value="1"/>
</dbReference>
<evidence type="ECO:0000256" key="1">
    <source>
        <dbReference type="ARBA" id="ARBA00007352"/>
    </source>
</evidence>
<evidence type="ECO:0000256" key="6">
    <source>
        <dbReference type="ARBA" id="ARBA00023004"/>
    </source>
</evidence>
<gene>
    <name evidence="10" type="ORF">BJ976_000683</name>
</gene>
<feature type="domain" description="MIP18 family-like" evidence="9">
    <location>
        <begin position="22"/>
        <end position="92"/>
    </location>
</feature>
<dbReference type="Pfam" id="PF10609">
    <property type="entry name" value="ParA"/>
    <property type="match status" value="1"/>
</dbReference>
<evidence type="ECO:0000256" key="3">
    <source>
        <dbReference type="ARBA" id="ARBA00022723"/>
    </source>
</evidence>
<dbReference type="Gene3D" id="3.40.50.300">
    <property type="entry name" value="P-loop containing nucleotide triphosphate hydrolases"/>
    <property type="match status" value="1"/>
</dbReference>
<evidence type="ECO:0000256" key="8">
    <source>
        <dbReference type="HAMAP-Rule" id="MF_02040"/>
    </source>
</evidence>
<comment type="similarity">
    <text evidence="2">In the C-terminal section; belongs to the Mrp/NBP35 ATP-binding proteins family.</text>
</comment>
<keyword evidence="11" id="KW-1185">Reference proteome</keyword>
<dbReference type="HAMAP" id="MF_02040">
    <property type="entry name" value="Mrp_NBP35"/>
    <property type="match status" value="1"/>
</dbReference>
<dbReference type="GO" id="GO:0016887">
    <property type="term" value="F:ATP hydrolysis activity"/>
    <property type="evidence" value="ECO:0007669"/>
    <property type="project" value="UniProtKB-UniRule"/>
</dbReference>
<dbReference type="InterPro" id="IPR000808">
    <property type="entry name" value="Mrp-like_CS"/>
</dbReference>
<dbReference type="GO" id="GO:0016226">
    <property type="term" value="P:iron-sulfur cluster assembly"/>
    <property type="evidence" value="ECO:0007669"/>
    <property type="project" value="InterPro"/>
</dbReference>
<dbReference type="OrthoDB" id="9809679at2"/>
<dbReference type="Proteomes" id="UP000560081">
    <property type="component" value="Unassembled WGS sequence"/>
</dbReference>
<sequence>MSGAPAPRGLPRPEVTTDLARAVLAALDDVVDPEIRRPVTELGMVRAVEETAPGAVRVTVLLTIEGCPLRGTIQADVVAAARRVPGVVEAEVVLGVMTPAERAALQEALRASRPANPFGPDSLTRVLAVASGKGGVGKSSVTANLAVALAARGLAVGLIDADVHGYSIPGLLGISGSPTRVGELILPPVSRGVKVISIGMFLDADRPVAWRGPMLHRALEQFVTDVHWGDLDVLLVDLPPGTGDIAISTAQLLPASELVVVTTPQHAAAQVAARAGQLAEQTGQTVAGVVENMGPMTLPDGTVLDVFGAGGGAEVAKRLSGVLGTDVPLLGSVPLDPALRRGGDAGDPVVLGAPDSPAARALADVAARLAVRSQSLRGRGLPLRPR</sequence>
<dbReference type="AlphaFoldDB" id="A0A4Y8X2G4"/>
<dbReference type="InterPro" id="IPR002744">
    <property type="entry name" value="MIP18-like"/>
</dbReference>
<comment type="function">
    <text evidence="8">Binds and transfers iron-sulfur (Fe-S) clusters to target apoproteins. Can hydrolyze ATP.</text>
</comment>
<dbReference type="GO" id="GO:0005524">
    <property type="term" value="F:ATP binding"/>
    <property type="evidence" value="ECO:0007669"/>
    <property type="project" value="UniProtKB-UniRule"/>
</dbReference>
<evidence type="ECO:0000256" key="2">
    <source>
        <dbReference type="ARBA" id="ARBA00008205"/>
    </source>
</evidence>
<dbReference type="EMBL" id="JACHMC010000001">
    <property type="protein sequence ID" value="MBB4882332.1"/>
    <property type="molecule type" value="Genomic_DNA"/>
</dbReference>
<dbReference type="Pfam" id="PF01883">
    <property type="entry name" value="FeS_assembly_P"/>
    <property type="match status" value="1"/>
</dbReference>
<keyword evidence="3 8" id="KW-0479">Metal-binding</keyword>
<evidence type="ECO:0000313" key="11">
    <source>
        <dbReference type="Proteomes" id="UP000560081"/>
    </source>
</evidence>
<feature type="binding site" evidence="8">
    <location>
        <begin position="132"/>
        <end position="139"/>
    </location>
    <ligand>
        <name>ATP</name>
        <dbReference type="ChEBI" id="CHEBI:30616"/>
    </ligand>
</feature>
<comment type="caution">
    <text evidence="10">The sequence shown here is derived from an EMBL/GenBank/DDBJ whole genome shotgun (WGS) entry which is preliminary data.</text>
</comment>
<dbReference type="GO" id="GO:0140663">
    <property type="term" value="F:ATP-dependent FeS chaperone activity"/>
    <property type="evidence" value="ECO:0007669"/>
    <property type="project" value="InterPro"/>
</dbReference>
<evidence type="ECO:0000259" key="9">
    <source>
        <dbReference type="Pfam" id="PF01883"/>
    </source>
</evidence>